<evidence type="ECO:0000313" key="2">
    <source>
        <dbReference type="WBParaSite" id="HCON_00144800-00001"/>
    </source>
</evidence>
<proteinExistence type="predicted"/>
<accession>A0A7I4YU57</accession>
<name>A0A7I4YU57_HAECO</name>
<keyword evidence="1" id="KW-1185">Reference proteome</keyword>
<dbReference type="Proteomes" id="UP000025227">
    <property type="component" value="Unplaced"/>
</dbReference>
<reference evidence="2" key="1">
    <citation type="submission" date="2020-12" db="UniProtKB">
        <authorList>
            <consortium name="WormBaseParasite"/>
        </authorList>
    </citation>
    <scope>IDENTIFICATION</scope>
    <source>
        <strain evidence="2">MHco3</strain>
    </source>
</reference>
<evidence type="ECO:0000313" key="1">
    <source>
        <dbReference type="Proteomes" id="UP000025227"/>
    </source>
</evidence>
<dbReference type="OrthoDB" id="5874858at2759"/>
<organism evidence="1 2">
    <name type="scientific">Haemonchus contortus</name>
    <name type="common">Barber pole worm</name>
    <dbReference type="NCBI Taxonomy" id="6289"/>
    <lineage>
        <taxon>Eukaryota</taxon>
        <taxon>Metazoa</taxon>
        <taxon>Ecdysozoa</taxon>
        <taxon>Nematoda</taxon>
        <taxon>Chromadorea</taxon>
        <taxon>Rhabditida</taxon>
        <taxon>Rhabditina</taxon>
        <taxon>Rhabditomorpha</taxon>
        <taxon>Strongyloidea</taxon>
        <taxon>Trichostrongylidae</taxon>
        <taxon>Haemonchus</taxon>
    </lineage>
</organism>
<protein>
    <submittedName>
        <fullName evidence="2">DNA helicase</fullName>
    </submittedName>
</protein>
<dbReference type="WBParaSite" id="HCON_00144800-00001">
    <property type="protein sequence ID" value="HCON_00144800-00001"/>
    <property type="gene ID" value="HCON_00144800"/>
</dbReference>
<dbReference type="AlphaFoldDB" id="A0A7I4YU57"/>
<sequence length="112" mass="12895">MRRGGLKAIVADGVHDLQQDATNKTEQLCVIHGEAGNGIDIPILFAITTRFEEQYLRGSQEQKQRNIVNLYQDMYLEKVFNNVHVNKAELRELRNFVTGYKQTDRRTDGQTD</sequence>